<organism evidence="1 2">
    <name type="scientific">Hyalomma asiaticum</name>
    <name type="common">Tick</name>
    <dbReference type="NCBI Taxonomy" id="266040"/>
    <lineage>
        <taxon>Eukaryota</taxon>
        <taxon>Metazoa</taxon>
        <taxon>Ecdysozoa</taxon>
        <taxon>Arthropoda</taxon>
        <taxon>Chelicerata</taxon>
        <taxon>Arachnida</taxon>
        <taxon>Acari</taxon>
        <taxon>Parasitiformes</taxon>
        <taxon>Ixodida</taxon>
        <taxon>Ixodoidea</taxon>
        <taxon>Ixodidae</taxon>
        <taxon>Hyalomminae</taxon>
        <taxon>Hyalomma</taxon>
    </lineage>
</organism>
<evidence type="ECO:0000313" key="2">
    <source>
        <dbReference type="Proteomes" id="UP000821845"/>
    </source>
</evidence>
<accession>A0ACB7T7T8</accession>
<proteinExistence type="predicted"/>
<dbReference type="EMBL" id="CM023490">
    <property type="protein sequence ID" value="KAH6943216.1"/>
    <property type="molecule type" value="Genomic_DNA"/>
</dbReference>
<dbReference type="Proteomes" id="UP000821845">
    <property type="component" value="Chromosome 10"/>
</dbReference>
<gene>
    <name evidence="1" type="ORF">HPB50_017640</name>
</gene>
<evidence type="ECO:0000313" key="1">
    <source>
        <dbReference type="EMBL" id="KAH6943216.1"/>
    </source>
</evidence>
<reference evidence="1" key="1">
    <citation type="submission" date="2020-05" db="EMBL/GenBank/DDBJ databases">
        <title>Large-scale comparative analyses of tick genomes elucidate their genetic diversity and vector capacities.</title>
        <authorList>
            <person name="Jia N."/>
            <person name="Wang J."/>
            <person name="Shi W."/>
            <person name="Du L."/>
            <person name="Sun Y."/>
            <person name="Zhan W."/>
            <person name="Jiang J."/>
            <person name="Wang Q."/>
            <person name="Zhang B."/>
            <person name="Ji P."/>
            <person name="Sakyi L.B."/>
            <person name="Cui X."/>
            <person name="Yuan T."/>
            <person name="Jiang B."/>
            <person name="Yang W."/>
            <person name="Lam T.T.-Y."/>
            <person name="Chang Q."/>
            <person name="Ding S."/>
            <person name="Wang X."/>
            <person name="Zhu J."/>
            <person name="Ruan X."/>
            <person name="Zhao L."/>
            <person name="Wei J."/>
            <person name="Que T."/>
            <person name="Du C."/>
            <person name="Cheng J."/>
            <person name="Dai P."/>
            <person name="Han X."/>
            <person name="Huang E."/>
            <person name="Gao Y."/>
            <person name="Liu J."/>
            <person name="Shao H."/>
            <person name="Ye R."/>
            <person name="Li L."/>
            <person name="Wei W."/>
            <person name="Wang X."/>
            <person name="Wang C."/>
            <person name="Yang T."/>
            <person name="Huo Q."/>
            <person name="Li W."/>
            <person name="Guo W."/>
            <person name="Chen H."/>
            <person name="Zhou L."/>
            <person name="Ni X."/>
            <person name="Tian J."/>
            <person name="Zhou Y."/>
            <person name="Sheng Y."/>
            <person name="Liu T."/>
            <person name="Pan Y."/>
            <person name="Xia L."/>
            <person name="Li J."/>
            <person name="Zhao F."/>
            <person name="Cao W."/>
        </authorList>
    </citation>
    <scope>NUCLEOTIDE SEQUENCE</scope>
    <source>
        <strain evidence="1">Hyas-2018</strain>
    </source>
</reference>
<protein>
    <submittedName>
        <fullName evidence="1">Uncharacterized protein</fullName>
    </submittedName>
</protein>
<name>A0ACB7T7T8_HYAAI</name>
<comment type="caution">
    <text evidence="1">The sequence shown here is derived from an EMBL/GenBank/DDBJ whole genome shotgun (WGS) entry which is preliminary data.</text>
</comment>
<sequence length="119" mass="13735">MFESARCTERAQHRQSLDHIGPLNETEDKGYVLVCIDQATRYTDAIIVPSKASTHYIDYLLSRWVPRFGVPEVIITDQARAFVNKKTASVRRKLRIQHLKTPPYWPQPNGLLERMVATL</sequence>
<keyword evidence="2" id="KW-1185">Reference proteome</keyword>